<sequence length="208" mass="23430">MEKLITRSQEFHELMEGLLNYSPYEACLRGDISRVLSSAAFEHAESIRGLLLIGNASSAASLLRLQYEYLVRAIWITHSAPDLIVEKLSAELNSENAKKANKLPMLSKMLEDLEKTGPKNAVDPLIEFKTYLWKELSSFVHGGFHLIHRHGDGYPDWLVETILRSSNNLNGMNGYFISIMTGDIPLSKSVHASFEDFMDCCIPKPKTQ</sequence>
<dbReference type="InterPro" id="IPR054257">
    <property type="entry name" value="DUF6988"/>
</dbReference>
<dbReference type="RefSeq" id="WP_275594132.1">
    <property type="nucleotide sequence ID" value="NZ_CP102381.1"/>
</dbReference>
<dbReference type="Proteomes" id="UP001222275">
    <property type="component" value="Chromosome"/>
</dbReference>
<reference evidence="1 2" key="1">
    <citation type="submission" date="2022-06" db="EMBL/GenBank/DDBJ databases">
        <title>Thiomicrohabdus sp. nov, an obligately chemolithoautotrophic, sulfur-oxidizing bacterium isolated from beach of Guanyin Mountain. Amoy.</title>
        <authorList>
            <person name="Zhu H."/>
        </authorList>
    </citation>
    <scope>NUCLEOTIDE SEQUENCE [LARGE SCALE GENOMIC DNA]</scope>
    <source>
        <strain evidence="1 2">XGS-01</strain>
    </source>
</reference>
<evidence type="ECO:0000313" key="1">
    <source>
        <dbReference type="EMBL" id="WEJ61872.1"/>
    </source>
</evidence>
<protein>
    <recommendedName>
        <fullName evidence="3">HEPN AbiU2-like domain-containing protein</fullName>
    </recommendedName>
</protein>
<keyword evidence="2" id="KW-1185">Reference proteome</keyword>
<evidence type="ECO:0008006" key="3">
    <source>
        <dbReference type="Google" id="ProtNLM"/>
    </source>
</evidence>
<name>A0ABY8C8K0_9GAMM</name>
<accession>A0ABY8C8K0</accession>
<organism evidence="1 2">
    <name type="scientific">Thiomicrorhabdus lithotrophica</name>
    <dbReference type="NCBI Taxonomy" id="2949997"/>
    <lineage>
        <taxon>Bacteria</taxon>
        <taxon>Pseudomonadati</taxon>
        <taxon>Pseudomonadota</taxon>
        <taxon>Gammaproteobacteria</taxon>
        <taxon>Thiotrichales</taxon>
        <taxon>Piscirickettsiaceae</taxon>
        <taxon>Thiomicrorhabdus</taxon>
    </lineage>
</organism>
<dbReference type="Pfam" id="PF22491">
    <property type="entry name" value="DUF6988"/>
    <property type="match status" value="1"/>
</dbReference>
<proteinExistence type="predicted"/>
<evidence type="ECO:0000313" key="2">
    <source>
        <dbReference type="Proteomes" id="UP001222275"/>
    </source>
</evidence>
<gene>
    <name evidence="1" type="ORF">NR989_07575</name>
</gene>
<dbReference type="EMBL" id="CP102381">
    <property type="protein sequence ID" value="WEJ61872.1"/>
    <property type="molecule type" value="Genomic_DNA"/>
</dbReference>